<dbReference type="AlphaFoldDB" id="A0A387H842"/>
<dbReference type="RefSeq" id="WP_120720997.1">
    <property type="nucleotide sequence ID" value="NZ_CP032698.1"/>
</dbReference>
<evidence type="ECO:0000313" key="1">
    <source>
        <dbReference type="EMBL" id="AYG79995.1"/>
    </source>
</evidence>
<dbReference type="EMBL" id="CP032698">
    <property type="protein sequence ID" value="AYG79995.1"/>
    <property type="molecule type" value="Genomic_DNA"/>
</dbReference>
<accession>A0A387H842</accession>
<name>A0A387H842_9ACTN</name>
<protein>
    <recommendedName>
        <fullName evidence="3">DUF3168 domain-containing protein</fullName>
    </recommendedName>
</protein>
<proteinExistence type="predicted"/>
<dbReference type="OrthoDB" id="4200544at2"/>
<organism evidence="1 2">
    <name type="scientific">Streptomyces hundungensis</name>
    <dbReference type="NCBI Taxonomy" id="1077946"/>
    <lineage>
        <taxon>Bacteria</taxon>
        <taxon>Bacillati</taxon>
        <taxon>Actinomycetota</taxon>
        <taxon>Actinomycetes</taxon>
        <taxon>Kitasatosporales</taxon>
        <taxon>Streptomycetaceae</taxon>
        <taxon>Streptomyces</taxon>
    </lineage>
</organism>
<reference evidence="1 2" key="1">
    <citation type="submission" date="2018-10" db="EMBL/GenBank/DDBJ databases">
        <title>Relationship between Morphology and Antimicrobial Activity in Streptomyces.</title>
        <authorList>
            <person name="Kang H.J."/>
            <person name="Kim S.B."/>
        </authorList>
    </citation>
    <scope>NUCLEOTIDE SEQUENCE [LARGE SCALE GENOMIC DNA]</scope>
    <source>
        <strain evidence="1 2">BH38</strain>
    </source>
</reference>
<keyword evidence="2" id="KW-1185">Reference proteome</keyword>
<evidence type="ECO:0008006" key="3">
    <source>
        <dbReference type="Google" id="ProtNLM"/>
    </source>
</evidence>
<evidence type="ECO:0000313" key="2">
    <source>
        <dbReference type="Proteomes" id="UP000271554"/>
    </source>
</evidence>
<gene>
    <name evidence="1" type="ORF">DWB77_02115</name>
</gene>
<dbReference type="Proteomes" id="UP000271554">
    <property type="component" value="Chromosome"/>
</dbReference>
<sequence length="127" mass="14109">MRIDPVAVVFAFLSARKDLAGHVTGDLVGREPSETTIYLEHAGGHRVVRDRMDRADITYQVYAEDRSVAAELAYRVREALLEELPGRAVGEALVLDAAEAISPRYFPDTTSREHTYQGEVTVFITDS</sequence>
<dbReference type="KEGG" id="shun:DWB77_02115"/>